<evidence type="ECO:0000313" key="2">
    <source>
        <dbReference type="EMBL" id="QGT98813.1"/>
    </source>
</evidence>
<sequence length="220" mass="24672">MVTLDEVKQSPIVQQYMDIGNKYIGTIGAIEHNVKHAELVAFLCYDILKTLGYSQRVAELGAIAGYLHDIGNLINRYGHGLSGSIIAFKILFNMKMKPDEISTIIGAIGNHEEHANGNPVNPVAAALILADKSHVHNSRVRKRETSLFTPRDRVNYAVSSSKILIDPIERVISLKMDIDTDVCSVMEYFEIFLTKMLMSRRAAEHLECEFELIINDSRLL</sequence>
<dbReference type="Gene3D" id="1.10.3210.10">
    <property type="entry name" value="Hypothetical protein af1432"/>
    <property type="match status" value="1"/>
</dbReference>
<dbReference type="InterPro" id="IPR006674">
    <property type="entry name" value="HD_domain"/>
</dbReference>
<dbReference type="EMBL" id="CP046457">
    <property type="protein sequence ID" value="QGT98813.1"/>
    <property type="molecule type" value="Genomic_DNA"/>
</dbReference>
<name>A0A6I6D6D6_9FIRM</name>
<dbReference type="AlphaFoldDB" id="A0A6I6D6D6"/>
<evidence type="ECO:0000259" key="1">
    <source>
        <dbReference type="SMART" id="SM00471"/>
    </source>
</evidence>
<accession>A0A6I6D6D6</accession>
<dbReference type="Pfam" id="PF01966">
    <property type="entry name" value="HD"/>
    <property type="match status" value="1"/>
</dbReference>
<dbReference type="SMART" id="SM00471">
    <property type="entry name" value="HDc"/>
    <property type="match status" value="1"/>
</dbReference>
<dbReference type="KEGG" id="salq:SYNTR_0220"/>
<proteinExistence type="predicted"/>
<gene>
    <name evidence="2" type="ORF">SYNTR_0220</name>
</gene>
<dbReference type="CDD" id="cd00077">
    <property type="entry name" value="HDc"/>
    <property type="match status" value="1"/>
</dbReference>
<dbReference type="Proteomes" id="UP000426444">
    <property type="component" value="Chromosome"/>
</dbReference>
<evidence type="ECO:0000313" key="3">
    <source>
        <dbReference type="Proteomes" id="UP000426444"/>
    </source>
</evidence>
<dbReference type="SUPFAM" id="SSF109604">
    <property type="entry name" value="HD-domain/PDEase-like"/>
    <property type="match status" value="1"/>
</dbReference>
<reference evidence="3" key="1">
    <citation type="journal article" date="2019" name="Microbiology">
        <title>Complete Genome Sequence of an Uncultured Bacterium of the Candidate Phylum Bipolaricaulota.</title>
        <authorList>
            <person name="Kadnikov V.V."/>
            <person name="Mardanov A.V."/>
            <person name="Beletsky A.V."/>
            <person name="Frank Y.A."/>
            <person name="Karnachuk O.V."/>
            <person name="Ravin N.V."/>
        </authorList>
    </citation>
    <scope>NUCLEOTIDE SEQUENCE [LARGE SCALE GENOMIC DNA]</scope>
</reference>
<dbReference type="RefSeq" id="WP_156202769.1">
    <property type="nucleotide sequence ID" value="NZ_CP046457.1"/>
</dbReference>
<keyword evidence="3" id="KW-1185">Reference proteome</keyword>
<protein>
    <recommendedName>
        <fullName evidence="1">HD/PDEase domain-containing protein</fullName>
    </recommendedName>
</protein>
<dbReference type="OrthoDB" id="1767989at2"/>
<organism evidence="2 3">
    <name type="scientific">Candidatus Syntrophocurvum alkaliphilum</name>
    <dbReference type="NCBI Taxonomy" id="2293317"/>
    <lineage>
        <taxon>Bacteria</taxon>
        <taxon>Bacillati</taxon>
        <taxon>Bacillota</taxon>
        <taxon>Clostridia</taxon>
        <taxon>Eubacteriales</taxon>
        <taxon>Syntrophomonadaceae</taxon>
        <taxon>Candidatus Syntrophocurvum</taxon>
    </lineage>
</organism>
<dbReference type="InterPro" id="IPR003607">
    <property type="entry name" value="HD/PDEase_dom"/>
</dbReference>
<feature type="domain" description="HD/PDEase" evidence="1">
    <location>
        <begin position="29"/>
        <end position="145"/>
    </location>
</feature>